<keyword evidence="2" id="KW-1185">Reference proteome</keyword>
<sequence length="93" mass="10789">MLRIHLSHCFLRDLFVESGKQWLVKSIEVHQAKFFQPFISICRGWRQLFHLICIPGIFKHTLKTSFCSRGKDPSSEKVTPEGAIFIPTHTGNY</sequence>
<dbReference type="EMBL" id="BPLR01001087">
    <property type="protein sequence ID" value="GIY99810.1"/>
    <property type="molecule type" value="Genomic_DNA"/>
</dbReference>
<protein>
    <submittedName>
        <fullName evidence="1">Uncharacterized protein</fullName>
    </submittedName>
</protein>
<dbReference type="Proteomes" id="UP001054945">
    <property type="component" value="Unassembled WGS sequence"/>
</dbReference>
<proteinExistence type="predicted"/>
<comment type="caution">
    <text evidence="1">The sequence shown here is derived from an EMBL/GenBank/DDBJ whole genome shotgun (WGS) entry which is preliminary data.</text>
</comment>
<evidence type="ECO:0000313" key="2">
    <source>
        <dbReference type="Proteomes" id="UP001054945"/>
    </source>
</evidence>
<gene>
    <name evidence="1" type="ORF">CEXT_43851</name>
</gene>
<organism evidence="1 2">
    <name type="scientific">Caerostris extrusa</name>
    <name type="common">Bark spider</name>
    <name type="synonym">Caerostris bankana</name>
    <dbReference type="NCBI Taxonomy" id="172846"/>
    <lineage>
        <taxon>Eukaryota</taxon>
        <taxon>Metazoa</taxon>
        <taxon>Ecdysozoa</taxon>
        <taxon>Arthropoda</taxon>
        <taxon>Chelicerata</taxon>
        <taxon>Arachnida</taxon>
        <taxon>Araneae</taxon>
        <taxon>Araneomorphae</taxon>
        <taxon>Entelegynae</taxon>
        <taxon>Araneoidea</taxon>
        <taxon>Araneidae</taxon>
        <taxon>Caerostris</taxon>
    </lineage>
</organism>
<dbReference type="AlphaFoldDB" id="A0AAV4Y1F4"/>
<accession>A0AAV4Y1F4</accession>
<reference evidence="1 2" key="1">
    <citation type="submission" date="2021-06" db="EMBL/GenBank/DDBJ databases">
        <title>Caerostris extrusa draft genome.</title>
        <authorList>
            <person name="Kono N."/>
            <person name="Arakawa K."/>
        </authorList>
    </citation>
    <scope>NUCLEOTIDE SEQUENCE [LARGE SCALE GENOMIC DNA]</scope>
</reference>
<evidence type="ECO:0000313" key="1">
    <source>
        <dbReference type="EMBL" id="GIY99810.1"/>
    </source>
</evidence>
<name>A0AAV4Y1F4_CAEEX</name>